<reference evidence="1 2" key="1">
    <citation type="journal article" date="2012" name="BMC Genomics">
        <title>Comparative genomics of the white-rot fungi, Phanerochaete carnosa and P. chrysosporium, to elucidate the genetic basis of the distinct wood types they colonize.</title>
        <authorList>
            <person name="Suzuki H."/>
            <person name="MacDonald J."/>
            <person name="Syed K."/>
            <person name="Salamov A."/>
            <person name="Hori C."/>
            <person name="Aerts A."/>
            <person name="Henrissat B."/>
            <person name="Wiebenga A."/>
            <person name="vanKuyk P.A."/>
            <person name="Barry K."/>
            <person name="Lindquist E."/>
            <person name="LaButti K."/>
            <person name="Lapidus A."/>
            <person name="Lucas S."/>
            <person name="Coutinho P."/>
            <person name="Gong Y."/>
            <person name="Samejima M."/>
            <person name="Mahadevan R."/>
            <person name="Abou-Zaid M."/>
            <person name="de Vries R.P."/>
            <person name="Igarashi K."/>
            <person name="Yadav J.S."/>
            <person name="Grigoriev I.V."/>
            <person name="Master E.R."/>
        </authorList>
    </citation>
    <scope>NUCLEOTIDE SEQUENCE [LARGE SCALE GENOMIC DNA]</scope>
    <source>
        <strain evidence="1 2">HHB-10118-sp</strain>
    </source>
</reference>
<name>K5WB20_PHACS</name>
<evidence type="ECO:0000313" key="2">
    <source>
        <dbReference type="Proteomes" id="UP000008370"/>
    </source>
</evidence>
<evidence type="ECO:0000313" key="1">
    <source>
        <dbReference type="EMBL" id="EKM61158.1"/>
    </source>
</evidence>
<protein>
    <submittedName>
        <fullName evidence="1">Uncharacterized protein</fullName>
    </submittedName>
</protein>
<accession>K5WB20</accession>
<dbReference type="OrthoDB" id="2224399at2759"/>
<dbReference type="GeneID" id="18914119"/>
<dbReference type="EMBL" id="JH930468">
    <property type="protein sequence ID" value="EKM61158.1"/>
    <property type="molecule type" value="Genomic_DNA"/>
</dbReference>
<dbReference type="AlphaFoldDB" id="K5WB20"/>
<gene>
    <name evidence="1" type="ORF">PHACADRAFT_247583</name>
</gene>
<keyword evidence="2" id="KW-1185">Reference proteome</keyword>
<proteinExistence type="predicted"/>
<dbReference type="HOGENOM" id="CLU_112572_0_0_1"/>
<dbReference type="InParanoid" id="K5WB20"/>
<sequence length="209" mass="22594">MAAPDLKQLLGNRPSSEVIVAYISHLGFLVPDASASPEVKSYPDAIYFNYFPLGLSLLFKPVNGYKPKTGMKREDLKDVDLVLDGIDIYNVPPPKPGATSRHKSAYSLYPVEDFTIRLVAIPDNARPATMEVKRTTTGKDFVSVLGEPDRKGGGAGPSSGSIGIWCEWSKDGVMVEFGGDESRGPQAWEKGKDAVWKVISIFSSPSGDA</sequence>
<organism evidence="1 2">
    <name type="scientific">Phanerochaete carnosa (strain HHB-10118-sp)</name>
    <name type="common">White-rot fungus</name>
    <name type="synonym">Peniophora carnosa</name>
    <dbReference type="NCBI Taxonomy" id="650164"/>
    <lineage>
        <taxon>Eukaryota</taxon>
        <taxon>Fungi</taxon>
        <taxon>Dikarya</taxon>
        <taxon>Basidiomycota</taxon>
        <taxon>Agaricomycotina</taxon>
        <taxon>Agaricomycetes</taxon>
        <taxon>Polyporales</taxon>
        <taxon>Phanerochaetaceae</taxon>
        <taxon>Phanerochaete</taxon>
    </lineage>
</organism>
<dbReference type="RefSeq" id="XP_007390590.1">
    <property type="nucleotide sequence ID" value="XM_007390528.1"/>
</dbReference>
<dbReference type="KEGG" id="pco:PHACADRAFT_247583"/>
<dbReference type="Proteomes" id="UP000008370">
    <property type="component" value="Unassembled WGS sequence"/>
</dbReference>